<dbReference type="Gramene" id="EFJ34039">
    <property type="protein sequence ID" value="EFJ34039"/>
    <property type="gene ID" value="SELMODRAFT_83520"/>
</dbReference>
<evidence type="ECO:0000256" key="2">
    <source>
        <dbReference type="ARBA" id="ARBA00022801"/>
    </source>
</evidence>
<comment type="similarity">
    <text evidence="1">Belongs to the 'GDSL' lipolytic enzyme family.</text>
</comment>
<dbReference type="InterPro" id="IPR036514">
    <property type="entry name" value="SGNH_hydro_sf"/>
</dbReference>
<dbReference type="InterPro" id="IPR001087">
    <property type="entry name" value="GDSL"/>
</dbReference>
<dbReference type="OrthoDB" id="1600564at2759"/>
<gene>
    <name evidence="3" type="ORF">SELMODRAFT_83520</name>
</gene>
<dbReference type="InterPro" id="IPR051058">
    <property type="entry name" value="GDSL_Est/Lipase"/>
</dbReference>
<keyword evidence="2" id="KW-0378">Hydrolase</keyword>
<evidence type="ECO:0000313" key="3">
    <source>
        <dbReference type="EMBL" id="EFJ34039.1"/>
    </source>
</evidence>
<dbReference type="PANTHER" id="PTHR45648:SF97">
    <property type="entry name" value="MYROSINASE-ASSOCIATED PROTEIN"/>
    <property type="match status" value="1"/>
</dbReference>
<dbReference type="PANTHER" id="PTHR45648">
    <property type="entry name" value="GDSL LIPASE/ACYLHYDROLASE FAMILY PROTEIN (AFU_ORTHOLOGUE AFUA_4G14700)"/>
    <property type="match status" value="1"/>
</dbReference>
<sequence>QALYDAGARKFAISELGPLGCTPLSRHYVSSELKKQGCYLPLNSMAKSFNFKLNEMLAQLRAELPDAKIITVKSYEIYMDMIRNASKYGFIETRQNCCGAGEFHAEVACGMPVPPDKPFKQFLCQDPSKYLFWDLHPTEQGYRFFSNYLWRGGSGAVAPFNLQTLVTL</sequence>
<evidence type="ECO:0000256" key="1">
    <source>
        <dbReference type="ARBA" id="ARBA00008668"/>
    </source>
</evidence>
<protein>
    <recommendedName>
        <fullName evidence="5">SGNH hydrolase-type esterase domain-containing protein</fullName>
    </recommendedName>
</protein>
<proteinExistence type="inferred from homology"/>
<dbReference type="OMA" id="IAQAFCN"/>
<reference evidence="3 4" key="1">
    <citation type="journal article" date="2011" name="Science">
        <title>The Selaginella genome identifies genetic changes associated with the evolution of vascular plants.</title>
        <authorList>
            <person name="Banks J.A."/>
            <person name="Nishiyama T."/>
            <person name="Hasebe M."/>
            <person name="Bowman J.L."/>
            <person name="Gribskov M."/>
            <person name="dePamphilis C."/>
            <person name="Albert V.A."/>
            <person name="Aono N."/>
            <person name="Aoyama T."/>
            <person name="Ambrose B.A."/>
            <person name="Ashton N.W."/>
            <person name="Axtell M.J."/>
            <person name="Barker E."/>
            <person name="Barker M.S."/>
            <person name="Bennetzen J.L."/>
            <person name="Bonawitz N.D."/>
            <person name="Chapple C."/>
            <person name="Cheng C."/>
            <person name="Correa L.G."/>
            <person name="Dacre M."/>
            <person name="DeBarry J."/>
            <person name="Dreyer I."/>
            <person name="Elias M."/>
            <person name="Engstrom E.M."/>
            <person name="Estelle M."/>
            <person name="Feng L."/>
            <person name="Finet C."/>
            <person name="Floyd S.K."/>
            <person name="Frommer W.B."/>
            <person name="Fujita T."/>
            <person name="Gramzow L."/>
            <person name="Gutensohn M."/>
            <person name="Harholt J."/>
            <person name="Hattori M."/>
            <person name="Heyl A."/>
            <person name="Hirai T."/>
            <person name="Hiwatashi Y."/>
            <person name="Ishikawa M."/>
            <person name="Iwata M."/>
            <person name="Karol K.G."/>
            <person name="Koehler B."/>
            <person name="Kolukisaoglu U."/>
            <person name="Kubo M."/>
            <person name="Kurata T."/>
            <person name="Lalonde S."/>
            <person name="Li K."/>
            <person name="Li Y."/>
            <person name="Litt A."/>
            <person name="Lyons E."/>
            <person name="Manning G."/>
            <person name="Maruyama T."/>
            <person name="Michael T.P."/>
            <person name="Mikami K."/>
            <person name="Miyazaki S."/>
            <person name="Morinaga S."/>
            <person name="Murata T."/>
            <person name="Mueller-Roeber B."/>
            <person name="Nelson D.R."/>
            <person name="Obara M."/>
            <person name="Oguri Y."/>
            <person name="Olmstead R.G."/>
            <person name="Onodera N."/>
            <person name="Petersen B.L."/>
            <person name="Pils B."/>
            <person name="Prigge M."/>
            <person name="Rensing S.A."/>
            <person name="Riano-Pachon D.M."/>
            <person name="Roberts A.W."/>
            <person name="Sato Y."/>
            <person name="Scheller H.V."/>
            <person name="Schulz B."/>
            <person name="Schulz C."/>
            <person name="Shakirov E.V."/>
            <person name="Shibagaki N."/>
            <person name="Shinohara N."/>
            <person name="Shippen D.E."/>
            <person name="Soerensen I."/>
            <person name="Sotooka R."/>
            <person name="Sugimoto N."/>
            <person name="Sugita M."/>
            <person name="Sumikawa N."/>
            <person name="Tanurdzic M."/>
            <person name="Theissen G."/>
            <person name="Ulvskov P."/>
            <person name="Wakazuki S."/>
            <person name="Weng J.K."/>
            <person name="Willats W.W."/>
            <person name="Wipf D."/>
            <person name="Wolf P.G."/>
            <person name="Yang L."/>
            <person name="Zimmer A.D."/>
            <person name="Zhu Q."/>
            <person name="Mitros T."/>
            <person name="Hellsten U."/>
            <person name="Loque D."/>
            <person name="Otillar R."/>
            <person name="Salamov A."/>
            <person name="Schmutz J."/>
            <person name="Shapiro H."/>
            <person name="Lindquist E."/>
            <person name="Lucas S."/>
            <person name="Rokhsar D."/>
            <person name="Grigoriev I.V."/>
        </authorList>
    </citation>
    <scope>NUCLEOTIDE SEQUENCE [LARGE SCALE GENOMIC DNA]</scope>
</reference>
<evidence type="ECO:0008006" key="5">
    <source>
        <dbReference type="Google" id="ProtNLM"/>
    </source>
</evidence>
<keyword evidence="4" id="KW-1185">Reference proteome</keyword>
<dbReference type="EMBL" id="GL377570">
    <property type="protein sequence ID" value="EFJ34039.1"/>
    <property type="molecule type" value="Genomic_DNA"/>
</dbReference>
<dbReference type="AlphaFoldDB" id="D8R2B3"/>
<organism evidence="4">
    <name type="scientific">Selaginella moellendorffii</name>
    <name type="common">Spikemoss</name>
    <dbReference type="NCBI Taxonomy" id="88036"/>
    <lineage>
        <taxon>Eukaryota</taxon>
        <taxon>Viridiplantae</taxon>
        <taxon>Streptophyta</taxon>
        <taxon>Embryophyta</taxon>
        <taxon>Tracheophyta</taxon>
        <taxon>Lycopodiopsida</taxon>
        <taxon>Selaginellales</taxon>
        <taxon>Selaginellaceae</taxon>
        <taxon>Selaginella</taxon>
    </lineage>
</organism>
<dbReference type="SUPFAM" id="SSF52266">
    <property type="entry name" value="SGNH hydrolase"/>
    <property type="match status" value="1"/>
</dbReference>
<dbReference type="GO" id="GO:0016788">
    <property type="term" value="F:hydrolase activity, acting on ester bonds"/>
    <property type="evidence" value="ECO:0007669"/>
    <property type="project" value="InterPro"/>
</dbReference>
<feature type="non-terminal residue" evidence="3">
    <location>
        <position position="1"/>
    </location>
</feature>
<dbReference type="Proteomes" id="UP000001514">
    <property type="component" value="Unassembled WGS sequence"/>
</dbReference>
<dbReference type="KEGG" id="smo:SELMODRAFT_83520"/>
<dbReference type="Pfam" id="PF00657">
    <property type="entry name" value="Lipase_GDSL"/>
    <property type="match status" value="1"/>
</dbReference>
<name>D8R2B3_SELML</name>
<dbReference type="InParanoid" id="D8R2B3"/>
<evidence type="ECO:0000313" key="4">
    <source>
        <dbReference type="Proteomes" id="UP000001514"/>
    </source>
</evidence>
<dbReference type="Gene3D" id="3.40.50.1110">
    <property type="entry name" value="SGNH hydrolase"/>
    <property type="match status" value="1"/>
</dbReference>
<dbReference type="HOGENOM" id="CLU_015101_16_2_1"/>
<accession>D8R2B3</accession>